<keyword evidence="1" id="KW-0560">Oxidoreductase</keyword>
<dbReference type="EMBL" id="CM022228">
    <property type="protein sequence ID" value="KAF7087829.1"/>
    <property type="molecule type" value="Genomic_DNA"/>
</dbReference>
<dbReference type="GO" id="GO:0006520">
    <property type="term" value="P:amino acid metabolic process"/>
    <property type="evidence" value="ECO:0007669"/>
    <property type="project" value="InterPro"/>
</dbReference>
<dbReference type="InterPro" id="IPR036291">
    <property type="entry name" value="NAD(P)-bd_dom_sf"/>
</dbReference>
<dbReference type="Proteomes" id="UP000815260">
    <property type="component" value="Chromosome 6D"/>
</dbReference>
<accession>A0A9R1LFD7</accession>
<name>A0A9R1LFD7_WHEAT</name>
<dbReference type="InterPro" id="IPR006096">
    <property type="entry name" value="Glu/Leu/Phe/Val/Trp_DH_C"/>
</dbReference>
<dbReference type="AlphaFoldDB" id="A0A9R1LFD7"/>
<evidence type="ECO:0000256" key="2">
    <source>
        <dbReference type="ARBA" id="ARBA00023027"/>
    </source>
</evidence>
<reference evidence="4" key="2">
    <citation type="submission" date="2020-03" db="EMBL/GenBank/DDBJ databases">
        <title>The second near-complete assembly of the hexaploid bread wheat (Triticum aestivum) genome.</title>
        <authorList>
            <person name="Zimin A.V."/>
            <person name="Puiu D."/>
            <person name="Shumante A."/>
            <person name="Alonge M."/>
            <person name="Salzberg S.L."/>
        </authorList>
    </citation>
    <scope>NUCLEOTIDE SEQUENCE</scope>
    <source>
        <tissue evidence="4">Leaf</tissue>
    </source>
</reference>
<proteinExistence type="predicted"/>
<evidence type="ECO:0000259" key="3">
    <source>
        <dbReference type="Pfam" id="PF00208"/>
    </source>
</evidence>
<feature type="domain" description="Glutamate/phenylalanine/leucine/valine/L-tryptophan dehydrogenase C-terminal" evidence="3">
    <location>
        <begin position="3"/>
        <end position="102"/>
    </location>
</feature>
<evidence type="ECO:0000313" key="4">
    <source>
        <dbReference type="EMBL" id="KAF7087829.1"/>
    </source>
</evidence>
<sequence length="108" mass="11754">MAVKNSNGIDIANLMKHSAENRGIKGFDGGDAVDLISLLTEECDVLIPAALGGVINNVRRQAVPTCRWRRAAPSLSRDNVDAIKAKYIIEAANHPTDPEADERRVCWS</sequence>
<dbReference type="PANTHER" id="PTHR11606:SF29">
    <property type="entry name" value="GLUTAMATE DEHYDROGENASE 3-RELATED"/>
    <property type="match status" value="1"/>
</dbReference>
<dbReference type="PANTHER" id="PTHR11606">
    <property type="entry name" value="GLUTAMATE DEHYDROGENASE"/>
    <property type="match status" value="1"/>
</dbReference>
<dbReference type="Gene3D" id="3.40.50.720">
    <property type="entry name" value="NAD(P)-binding Rossmann-like Domain"/>
    <property type="match status" value="1"/>
</dbReference>
<dbReference type="Pfam" id="PF00208">
    <property type="entry name" value="ELFV_dehydrog"/>
    <property type="match status" value="1"/>
</dbReference>
<gene>
    <name evidence="4" type="ORF">CFC21_090986</name>
</gene>
<keyword evidence="2" id="KW-0520">NAD</keyword>
<reference evidence="4" key="1">
    <citation type="journal article" date="2017" name="Gigascience">
        <title>The first near-complete assembly of the hexaploid bread wheat genome, Triticum aestivum.</title>
        <authorList>
            <person name="Zimin A.V."/>
            <person name="Puiu D."/>
            <person name="Hall R."/>
            <person name="Kingan S."/>
            <person name="Clavijo B.J."/>
            <person name="Salzberg S.L."/>
        </authorList>
    </citation>
    <scope>NUCLEOTIDE SEQUENCE</scope>
    <source>
        <tissue evidence="4">Leaf</tissue>
    </source>
</reference>
<dbReference type="OrthoDB" id="1919587at2759"/>
<comment type="caution">
    <text evidence="4">The sequence shown here is derived from an EMBL/GenBank/DDBJ whole genome shotgun (WGS) entry which is preliminary data.</text>
</comment>
<organism evidence="4">
    <name type="scientific">Triticum aestivum</name>
    <name type="common">Wheat</name>
    <dbReference type="NCBI Taxonomy" id="4565"/>
    <lineage>
        <taxon>Eukaryota</taxon>
        <taxon>Viridiplantae</taxon>
        <taxon>Streptophyta</taxon>
        <taxon>Embryophyta</taxon>
        <taxon>Tracheophyta</taxon>
        <taxon>Spermatophyta</taxon>
        <taxon>Magnoliopsida</taxon>
        <taxon>Liliopsida</taxon>
        <taxon>Poales</taxon>
        <taxon>Poaceae</taxon>
        <taxon>BOP clade</taxon>
        <taxon>Pooideae</taxon>
        <taxon>Triticodae</taxon>
        <taxon>Triticeae</taxon>
        <taxon>Triticinae</taxon>
        <taxon>Triticum</taxon>
    </lineage>
</organism>
<dbReference type="GO" id="GO:0016491">
    <property type="term" value="F:oxidoreductase activity"/>
    <property type="evidence" value="ECO:0007669"/>
    <property type="project" value="UniProtKB-KW"/>
</dbReference>
<dbReference type="SUPFAM" id="SSF51735">
    <property type="entry name" value="NAD(P)-binding Rossmann-fold domains"/>
    <property type="match status" value="1"/>
</dbReference>
<evidence type="ECO:0000256" key="1">
    <source>
        <dbReference type="ARBA" id="ARBA00023002"/>
    </source>
</evidence>
<protein>
    <recommendedName>
        <fullName evidence="3">Glutamate/phenylalanine/leucine/valine/L-tryptophan dehydrogenase C-terminal domain-containing protein</fullName>
    </recommendedName>
</protein>